<dbReference type="RefSeq" id="WP_188826055.1">
    <property type="nucleotide sequence ID" value="NZ_BMHH01000025.1"/>
</dbReference>
<name>A0A916SNE1_9HYPH</name>
<keyword evidence="2" id="KW-1185">Reference proteome</keyword>
<comment type="caution">
    <text evidence="1">The sequence shown here is derived from an EMBL/GenBank/DDBJ whole genome shotgun (WGS) entry which is preliminary data.</text>
</comment>
<dbReference type="Proteomes" id="UP000646478">
    <property type="component" value="Unassembled WGS sequence"/>
</dbReference>
<dbReference type="EMBL" id="BMHH01000025">
    <property type="protein sequence ID" value="GGB08738.1"/>
    <property type="molecule type" value="Genomic_DNA"/>
</dbReference>
<reference evidence="1" key="2">
    <citation type="submission" date="2020-09" db="EMBL/GenBank/DDBJ databases">
        <authorList>
            <person name="Sun Q."/>
            <person name="Zhou Y."/>
        </authorList>
    </citation>
    <scope>NUCLEOTIDE SEQUENCE</scope>
    <source>
        <strain evidence="1">CGMCC 1.15082</strain>
    </source>
</reference>
<sequence>MTSHHLVRQAREFLTLKEKQRGEAMQRAALQILCGIDLDAVLAASQEEKRTAIRRLKRLIERERLKGTSGHWSYDLNRHIALKQAMERIRQ</sequence>
<evidence type="ECO:0000313" key="1">
    <source>
        <dbReference type="EMBL" id="GGB08738.1"/>
    </source>
</evidence>
<gene>
    <name evidence="1" type="ORF">GCM10011491_40970</name>
</gene>
<proteinExistence type="predicted"/>
<reference evidence="1" key="1">
    <citation type="journal article" date="2014" name="Int. J. Syst. Evol. Microbiol.">
        <title>Complete genome sequence of Corynebacterium casei LMG S-19264T (=DSM 44701T), isolated from a smear-ripened cheese.</title>
        <authorList>
            <consortium name="US DOE Joint Genome Institute (JGI-PGF)"/>
            <person name="Walter F."/>
            <person name="Albersmeier A."/>
            <person name="Kalinowski J."/>
            <person name="Ruckert C."/>
        </authorList>
    </citation>
    <scope>NUCLEOTIDE SEQUENCE</scope>
    <source>
        <strain evidence="1">CGMCC 1.15082</strain>
    </source>
</reference>
<dbReference type="AlphaFoldDB" id="A0A916SNE1"/>
<evidence type="ECO:0008006" key="3">
    <source>
        <dbReference type="Google" id="ProtNLM"/>
    </source>
</evidence>
<organism evidence="1 2">
    <name type="scientific">Brucella endophytica</name>
    <dbReference type="NCBI Taxonomy" id="1963359"/>
    <lineage>
        <taxon>Bacteria</taxon>
        <taxon>Pseudomonadati</taxon>
        <taxon>Pseudomonadota</taxon>
        <taxon>Alphaproteobacteria</taxon>
        <taxon>Hyphomicrobiales</taxon>
        <taxon>Brucellaceae</taxon>
        <taxon>Brucella/Ochrobactrum group</taxon>
        <taxon>Brucella</taxon>
    </lineage>
</organism>
<accession>A0A916SNE1</accession>
<protein>
    <recommendedName>
        <fullName evidence="3">Cytoplasmic protein</fullName>
    </recommendedName>
</protein>
<evidence type="ECO:0000313" key="2">
    <source>
        <dbReference type="Proteomes" id="UP000646478"/>
    </source>
</evidence>